<evidence type="ECO:0000256" key="1">
    <source>
        <dbReference type="ARBA" id="ARBA00022723"/>
    </source>
</evidence>
<dbReference type="KEGG" id="bany:112058334"/>
<dbReference type="PANTHER" id="PTHR15090">
    <property type="entry name" value="SEQUESTOSOME 1-RELATED"/>
    <property type="match status" value="1"/>
</dbReference>
<dbReference type="InterPro" id="IPR043145">
    <property type="entry name" value="Znf_ZZ_sf"/>
</dbReference>
<dbReference type="PROSITE" id="PS01357">
    <property type="entry name" value="ZF_ZZ_1"/>
    <property type="match status" value="1"/>
</dbReference>
<dbReference type="GO" id="GO:0035973">
    <property type="term" value="P:aggrephagy"/>
    <property type="evidence" value="ECO:0007669"/>
    <property type="project" value="TreeGrafter"/>
</dbReference>
<dbReference type="SUPFAM" id="SSF57850">
    <property type="entry name" value="RING/U-box"/>
    <property type="match status" value="1"/>
</dbReference>
<evidence type="ECO:0000259" key="8">
    <source>
        <dbReference type="PROSITE" id="PS50950"/>
    </source>
</evidence>
<feature type="domain" description="THAP-type" evidence="8">
    <location>
        <begin position="1"/>
        <end position="82"/>
    </location>
</feature>
<protein>
    <submittedName>
        <fullName evidence="10">Uncharacterized protein LOC112058334 isoform X1</fullName>
    </submittedName>
</protein>
<dbReference type="GeneID" id="112058334"/>
<evidence type="ECO:0000313" key="10">
    <source>
        <dbReference type="RefSeq" id="XP_023954860.2"/>
    </source>
</evidence>
<keyword evidence="3" id="KW-0862">Zinc</keyword>
<dbReference type="PROSITE" id="PS50135">
    <property type="entry name" value="ZF_ZZ_2"/>
    <property type="match status" value="1"/>
</dbReference>
<evidence type="ECO:0000256" key="4">
    <source>
        <dbReference type="ARBA" id="ARBA00023125"/>
    </source>
</evidence>
<dbReference type="Pfam" id="PF05485">
    <property type="entry name" value="THAP"/>
    <property type="match status" value="1"/>
</dbReference>
<dbReference type="RefSeq" id="XP_023954860.2">
    <property type="nucleotide sequence ID" value="XM_024099092.2"/>
</dbReference>
<dbReference type="Pfam" id="PF00569">
    <property type="entry name" value="ZZ"/>
    <property type="match status" value="1"/>
</dbReference>
<evidence type="ECO:0000313" key="9">
    <source>
        <dbReference type="Proteomes" id="UP001652582"/>
    </source>
</evidence>
<dbReference type="InterPro" id="IPR006612">
    <property type="entry name" value="THAP_Znf"/>
</dbReference>
<dbReference type="AlphaFoldDB" id="A0A6J1PAH7"/>
<accession>A0A6J1PAH7</accession>
<dbReference type="GO" id="GO:0003677">
    <property type="term" value="F:DNA binding"/>
    <property type="evidence" value="ECO:0007669"/>
    <property type="project" value="UniProtKB-UniRule"/>
</dbReference>
<dbReference type="InterPro" id="IPR052260">
    <property type="entry name" value="Autophagy_Rcpt_SigReg"/>
</dbReference>
<sequence>MVNYCCIPNCNRNSRSHKHLNFYSLPKQKHRQKLWLKRACRDDLLDKDMDKLRKTLRFCSRHFAPNTIVNRHLSLDALPTVSLPGASDENEPDVVPESHEGIICDSCDKHIYGFRYKCVTCDNFDLCQKCEMLERHPQHYMLRIPKSIKFGLADDLIKKWRNLFLKEHIQPDCESSSDDEPVKKYITLNDSGIDLTEDVKNDIRSEISRAIREANEKIANIPPVQVVREKVTKQKTPIRRKVDVPIDNETIKVDQEIVEDEAEIGSAPELVFADALKFDQADVKPTVADSCEVAVPNSSYITVETQPLLYVTLSNDLSQFMIELAPDSNATESNTIK</sequence>
<dbReference type="InterPro" id="IPR000433">
    <property type="entry name" value="Znf_ZZ"/>
</dbReference>
<evidence type="ECO:0000256" key="5">
    <source>
        <dbReference type="PROSITE-ProRule" id="PRU00228"/>
    </source>
</evidence>
<evidence type="ECO:0000259" key="7">
    <source>
        <dbReference type="PROSITE" id="PS50135"/>
    </source>
</evidence>
<dbReference type="SMART" id="SM00692">
    <property type="entry name" value="DM3"/>
    <property type="match status" value="1"/>
</dbReference>
<dbReference type="GO" id="GO:0000423">
    <property type="term" value="P:mitophagy"/>
    <property type="evidence" value="ECO:0007669"/>
    <property type="project" value="TreeGrafter"/>
</dbReference>
<proteinExistence type="predicted"/>
<dbReference type="GO" id="GO:0005080">
    <property type="term" value="F:protein kinase C binding"/>
    <property type="evidence" value="ECO:0007669"/>
    <property type="project" value="TreeGrafter"/>
</dbReference>
<feature type="domain" description="ZZ-type" evidence="7">
    <location>
        <begin position="99"/>
        <end position="149"/>
    </location>
</feature>
<dbReference type="PROSITE" id="PS50950">
    <property type="entry name" value="ZF_THAP"/>
    <property type="match status" value="1"/>
</dbReference>
<keyword evidence="9" id="KW-1185">Reference proteome</keyword>
<organism evidence="9 10">
    <name type="scientific">Bicyclus anynana</name>
    <name type="common">Squinting bush brown butterfly</name>
    <dbReference type="NCBI Taxonomy" id="110368"/>
    <lineage>
        <taxon>Eukaryota</taxon>
        <taxon>Metazoa</taxon>
        <taxon>Ecdysozoa</taxon>
        <taxon>Arthropoda</taxon>
        <taxon>Hexapoda</taxon>
        <taxon>Insecta</taxon>
        <taxon>Pterygota</taxon>
        <taxon>Neoptera</taxon>
        <taxon>Endopterygota</taxon>
        <taxon>Lepidoptera</taxon>
        <taxon>Glossata</taxon>
        <taxon>Ditrysia</taxon>
        <taxon>Papilionoidea</taxon>
        <taxon>Nymphalidae</taxon>
        <taxon>Satyrinae</taxon>
        <taxon>Satyrini</taxon>
        <taxon>Mycalesina</taxon>
        <taxon>Bicyclus</taxon>
    </lineage>
</organism>
<evidence type="ECO:0000256" key="2">
    <source>
        <dbReference type="ARBA" id="ARBA00022771"/>
    </source>
</evidence>
<gene>
    <name evidence="10" type="primary">LOC112058334</name>
</gene>
<reference evidence="10" key="1">
    <citation type="submission" date="2025-08" db="UniProtKB">
        <authorList>
            <consortium name="RefSeq"/>
        </authorList>
    </citation>
    <scope>IDENTIFICATION</scope>
</reference>
<name>A0A6J1PAH7_BICAN</name>
<dbReference type="SMART" id="SM00291">
    <property type="entry name" value="ZnF_ZZ"/>
    <property type="match status" value="1"/>
</dbReference>
<dbReference type="GO" id="GO:0044753">
    <property type="term" value="C:amphisome"/>
    <property type="evidence" value="ECO:0007669"/>
    <property type="project" value="TreeGrafter"/>
</dbReference>
<keyword evidence="2 5" id="KW-0863">Zinc-finger</keyword>
<dbReference type="GO" id="GO:0070530">
    <property type="term" value="F:K63-linked polyubiquitin modification-dependent protein binding"/>
    <property type="evidence" value="ECO:0007669"/>
    <property type="project" value="TreeGrafter"/>
</dbReference>
<dbReference type="GO" id="GO:0007032">
    <property type="term" value="P:endosome organization"/>
    <property type="evidence" value="ECO:0007669"/>
    <property type="project" value="TreeGrafter"/>
</dbReference>
<dbReference type="CDD" id="cd02340">
    <property type="entry name" value="ZZ_NBR1_like"/>
    <property type="match status" value="1"/>
</dbReference>
<keyword evidence="4 6" id="KW-0238">DNA-binding</keyword>
<dbReference type="SMART" id="SM00980">
    <property type="entry name" value="THAP"/>
    <property type="match status" value="1"/>
</dbReference>
<dbReference type="PANTHER" id="PTHR15090:SF8">
    <property type="entry name" value="ZZ-TYPE ZINC FINGER-CONTAINING PROTEIN"/>
    <property type="match status" value="1"/>
</dbReference>
<dbReference type="Proteomes" id="UP001652582">
    <property type="component" value="Chromosome 25"/>
</dbReference>
<dbReference type="Gene3D" id="3.30.60.90">
    <property type="match status" value="1"/>
</dbReference>
<dbReference type="GO" id="GO:0016235">
    <property type="term" value="C:aggresome"/>
    <property type="evidence" value="ECO:0007669"/>
    <property type="project" value="TreeGrafter"/>
</dbReference>
<dbReference type="OrthoDB" id="2122982at2759"/>
<dbReference type="GO" id="GO:0008270">
    <property type="term" value="F:zinc ion binding"/>
    <property type="evidence" value="ECO:0007669"/>
    <property type="project" value="UniProtKB-KW"/>
</dbReference>
<dbReference type="SUPFAM" id="SSF57716">
    <property type="entry name" value="Glucocorticoid receptor-like (DNA-binding domain)"/>
    <property type="match status" value="1"/>
</dbReference>
<evidence type="ECO:0000256" key="6">
    <source>
        <dbReference type="PROSITE-ProRule" id="PRU00309"/>
    </source>
</evidence>
<keyword evidence="1" id="KW-0479">Metal-binding</keyword>
<evidence type="ECO:0000256" key="3">
    <source>
        <dbReference type="ARBA" id="ARBA00022833"/>
    </source>
</evidence>